<dbReference type="EMBL" id="JAVDQD010000002">
    <property type="protein sequence ID" value="MDR6238515.1"/>
    <property type="molecule type" value="Genomic_DNA"/>
</dbReference>
<name>A0AAE3XM86_9BACT</name>
<accession>A0AAE3XM86</accession>
<evidence type="ECO:0000313" key="2">
    <source>
        <dbReference type="EMBL" id="MDR6238515.1"/>
    </source>
</evidence>
<evidence type="ECO:0000259" key="1">
    <source>
        <dbReference type="SMART" id="SM00860"/>
    </source>
</evidence>
<dbReference type="Proteomes" id="UP001185092">
    <property type="component" value="Unassembled WGS sequence"/>
</dbReference>
<dbReference type="InterPro" id="IPR018958">
    <property type="entry name" value="Knr4/Smi1-like_dom"/>
</dbReference>
<sequence>MISEIIKLFKEEATHEINCGVEEMKLDRIEKELSIKFPPLLRELYLVTNGAYDGGLLIFLSIDELKNINEFDFGYYSENESVNNILWEFNAVGEPNCLIKNSQNYYSFMDYNFGGAYWFINLNQNDAEYGQIKLIYNQSNEHFKCQNTINDFFNIFNLEGCIESLLGSEDEIKFYSLT</sequence>
<feature type="domain" description="Knr4/Smi1-like" evidence="1">
    <location>
        <begin position="20"/>
        <end position="155"/>
    </location>
</feature>
<dbReference type="SUPFAM" id="SSF160631">
    <property type="entry name" value="SMI1/KNR4-like"/>
    <property type="match status" value="1"/>
</dbReference>
<dbReference type="AlphaFoldDB" id="A0AAE3XM86"/>
<reference evidence="2" key="1">
    <citation type="submission" date="2023-07" db="EMBL/GenBank/DDBJ databases">
        <title>Genomic Encyclopedia of Type Strains, Phase IV (KMG-IV): sequencing the most valuable type-strain genomes for metagenomic binning, comparative biology and taxonomic classification.</title>
        <authorList>
            <person name="Goeker M."/>
        </authorList>
    </citation>
    <scope>NUCLEOTIDE SEQUENCE</scope>
    <source>
        <strain evidence="2">DSM 26174</strain>
    </source>
</reference>
<dbReference type="RefSeq" id="WP_309938026.1">
    <property type="nucleotide sequence ID" value="NZ_AP025305.1"/>
</dbReference>
<dbReference type="Pfam" id="PF09346">
    <property type="entry name" value="SMI1_KNR4"/>
    <property type="match status" value="1"/>
</dbReference>
<dbReference type="SMART" id="SM00860">
    <property type="entry name" value="SMI1_KNR4"/>
    <property type="match status" value="1"/>
</dbReference>
<comment type="caution">
    <text evidence="2">The sequence shown here is derived from an EMBL/GenBank/DDBJ whole genome shotgun (WGS) entry which is preliminary data.</text>
</comment>
<organism evidence="2 3">
    <name type="scientific">Aureibacter tunicatorum</name>
    <dbReference type="NCBI Taxonomy" id="866807"/>
    <lineage>
        <taxon>Bacteria</taxon>
        <taxon>Pseudomonadati</taxon>
        <taxon>Bacteroidota</taxon>
        <taxon>Cytophagia</taxon>
        <taxon>Cytophagales</taxon>
        <taxon>Persicobacteraceae</taxon>
        <taxon>Aureibacter</taxon>
    </lineage>
</organism>
<protein>
    <recommendedName>
        <fullName evidence="1">Knr4/Smi1-like domain-containing protein</fullName>
    </recommendedName>
</protein>
<dbReference type="Gene3D" id="3.40.1580.10">
    <property type="entry name" value="SMI1/KNR4-like"/>
    <property type="match status" value="1"/>
</dbReference>
<gene>
    <name evidence="2" type="ORF">HNQ88_001552</name>
</gene>
<proteinExistence type="predicted"/>
<dbReference type="InterPro" id="IPR037883">
    <property type="entry name" value="Knr4/Smi1-like_sf"/>
</dbReference>
<keyword evidence="3" id="KW-1185">Reference proteome</keyword>
<evidence type="ECO:0000313" key="3">
    <source>
        <dbReference type="Proteomes" id="UP001185092"/>
    </source>
</evidence>